<dbReference type="RefSeq" id="WP_004848053.1">
    <property type="nucleotide sequence ID" value="NZ_JAHTWA010000005.1"/>
</dbReference>
<dbReference type="EMBL" id="QJSL01000002">
    <property type="protein sequence ID" value="RXW30404.1"/>
    <property type="molecule type" value="Genomic_DNA"/>
</dbReference>
<dbReference type="AlphaFoldDB" id="A0A4Q2EDX4"/>
<evidence type="ECO:0000313" key="1">
    <source>
        <dbReference type="EMBL" id="RXW30404.1"/>
    </source>
</evidence>
<evidence type="ECO:0008006" key="3">
    <source>
        <dbReference type="Google" id="ProtNLM"/>
    </source>
</evidence>
<proteinExistence type="predicted"/>
<reference evidence="1 2" key="1">
    <citation type="submission" date="2018-06" db="EMBL/GenBank/DDBJ databases">
        <title>Carbapenemase-producing Enterobacteriaceae present in wastewater treatment plant effluent and nearby surface waters in the US.</title>
        <authorList>
            <person name="Mathys D.A."/>
            <person name="Mollenkopf D.F."/>
            <person name="Feicht S.M."/>
            <person name="Adams R.J."/>
            <person name="Albers A.L."/>
            <person name="Grooters S.V."/>
            <person name="Stuever D.M."/>
            <person name="Daniels J.B."/>
            <person name="Wittum T.E."/>
        </authorList>
    </citation>
    <scope>NUCLEOTIDE SEQUENCE [LARGE SCALE GENOMIC DNA]</scope>
    <source>
        <strain evidence="1 2">GEO_4_Eff_A</strain>
    </source>
</reference>
<evidence type="ECO:0000313" key="2">
    <source>
        <dbReference type="Proteomes" id="UP000290875"/>
    </source>
</evidence>
<dbReference type="KEGG" id="ecln:ECNIH4_09215"/>
<comment type="caution">
    <text evidence="1">The sequence shown here is derived from an EMBL/GenBank/DDBJ whole genome shotgun (WGS) entry which is preliminary data.</text>
</comment>
<organism evidence="1 2">
    <name type="scientific">Enterobacter cloacae</name>
    <dbReference type="NCBI Taxonomy" id="550"/>
    <lineage>
        <taxon>Bacteria</taxon>
        <taxon>Pseudomonadati</taxon>
        <taxon>Pseudomonadota</taxon>
        <taxon>Gammaproteobacteria</taxon>
        <taxon>Enterobacterales</taxon>
        <taxon>Enterobacteriaceae</taxon>
        <taxon>Enterobacter</taxon>
        <taxon>Enterobacter cloacae complex</taxon>
    </lineage>
</organism>
<sequence>MSLQVLRDSVQRRKPISFHYNKPGKTPGERIGNVHAIFIMRKKDGTESTKLHIVQTSGVTDSEPDFPEFRMFDIESLSNITILEGEPQFPINDKYNPEYDGYKNVIAKV</sequence>
<dbReference type="Proteomes" id="UP000290875">
    <property type="component" value="Unassembled WGS sequence"/>
</dbReference>
<name>A0A4Q2EDX4_ENTCL</name>
<protein>
    <recommendedName>
        <fullName evidence="3">WYL domain-containing protein</fullName>
    </recommendedName>
</protein>
<accession>A0A4Q2EDX4</accession>
<gene>
    <name evidence="1" type="ORF">DM877_01980</name>
</gene>